<name>A0A421DQ07_9GAMM</name>
<keyword evidence="1" id="KW-0472">Membrane</keyword>
<gene>
    <name evidence="2" type="ORF">BIY29_07695</name>
</gene>
<evidence type="ECO:0008006" key="4">
    <source>
        <dbReference type="Google" id="ProtNLM"/>
    </source>
</evidence>
<keyword evidence="1" id="KW-0812">Transmembrane</keyword>
<dbReference type="EMBL" id="MJLZ01000013">
    <property type="protein sequence ID" value="RLM25140.1"/>
    <property type="molecule type" value="Genomic_DNA"/>
</dbReference>
<proteinExistence type="predicted"/>
<protein>
    <recommendedName>
        <fullName evidence="4">DUF2531 family protein</fullName>
    </recommendedName>
</protein>
<dbReference type="Proteomes" id="UP000285648">
    <property type="component" value="Unassembled WGS sequence"/>
</dbReference>
<comment type="caution">
    <text evidence="2">The sequence shown here is derived from an EMBL/GenBank/DDBJ whole genome shotgun (WGS) entry which is preliminary data.</text>
</comment>
<accession>A0A421DQ07</accession>
<evidence type="ECO:0000313" key="3">
    <source>
        <dbReference type="Proteomes" id="UP000285648"/>
    </source>
</evidence>
<reference evidence="2 3" key="1">
    <citation type="submission" date="2016-09" db="EMBL/GenBank/DDBJ databases">
        <authorList>
            <person name="Doonan J."/>
            <person name="Pachebat J.A."/>
            <person name="Golyshin P.N."/>
            <person name="Denman S."/>
            <person name="Mcdonald J.E."/>
        </authorList>
    </citation>
    <scope>NUCLEOTIDE SEQUENCE [LARGE SCALE GENOMIC DNA]</scope>
    <source>
        <strain evidence="2 3">NCPPB 3934</strain>
    </source>
</reference>
<dbReference type="Pfam" id="PF10748">
    <property type="entry name" value="HofP"/>
    <property type="match status" value="1"/>
</dbReference>
<evidence type="ECO:0000256" key="1">
    <source>
        <dbReference type="SAM" id="Phobius"/>
    </source>
</evidence>
<feature type="transmembrane region" description="Helical" evidence="1">
    <location>
        <begin position="7"/>
        <end position="27"/>
    </location>
</feature>
<keyword evidence="1" id="KW-1133">Transmembrane helix</keyword>
<evidence type="ECO:0000313" key="2">
    <source>
        <dbReference type="EMBL" id="RLM25140.1"/>
    </source>
</evidence>
<organism evidence="2 3">
    <name type="scientific">Brenneria alni</name>
    <dbReference type="NCBI Taxonomy" id="71656"/>
    <lineage>
        <taxon>Bacteria</taxon>
        <taxon>Pseudomonadati</taxon>
        <taxon>Pseudomonadota</taxon>
        <taxon>Gammaproteobacteria</taxon>
        <taxon>Enterobacterales</taxon>
        <taxon>Pectobacteriaceae</taxon>
        <taxon>Brenneria</taxon>
    </lineage>
</organism>
<dbReference type="RefSeq" id="WP_121574602.1">
    <property type="nucleotide sequence ID" value="NZ_MJLZ01000013.1"/>
</dbReference>
<dbReference type="AlphaFoldDB" id="A0A421DQ07"/>
<dbReference type="OrthoDB" id="6434111at2"/>
<keyword evidence="3" id="KW-1185">Reference proteome</keyword>
<dbReference type="InterPro" id="IPR019684">
    <property type="entry name" value="HofP"/>
</dbReference>
<sequence>MWNRIIGAIYVVLFFIVLFSIVAGVAANVSRDPFHPVSAERCTRVDDMQQWQLKGVIGSGERWVGWLAQSESQWQRVKEGEAIPPGSWQVSRLDKSGMRLTSIDHAAICDGMPSVVTLSSPFINKRIAQ</sequence>